<dbReference type="PANTHER" id="PTHR35091:SF2">
    <property type="entry name" value="FLAGELLAR PROTEIN FLIL"/>
    <property type="match status" value="1"/>
</dbReference>
<keyword evidence="5 10" id="KW-0145">Chemotaxis</keyword>
<dbReference type="KEGG" id="asim:FE240_14965"/>
<protein>
    <recommendedName>
        <fullName evidence="10">Flagellar protein FliL</fullName>
    </recommendedName>
</protein>
<keyword evidence="10" id="KW-0997">Cell inner membrane</keyword>
<evidence type="ECO:0000313" key="11">
    <source>
        <dbReference type="EMBL" id="QFI55872.1"/>
    </source>
</evidence>
<dbReference type="GO" id="GO:0006935">
    <property type="term" value="P:chemotaxis"/>
    <property type="evidence" value="ECO:0007669"/>
    <property type="project" value="UniProtKB-KW"/>
</dbReference>
<keyword evidence="6" id="KW-0812">Transmembrane</keyword>
<keyword evidence="11" id="KW-0969">Cilium</keyword>
<dbReference type="GO" id="GO:0071978">
    <property type="term" value="P:bacterial-type flagellum-dependent swarming motility"/>
    <property type="evidence" value="ECO:0007669"/>
    <property type="project" value="TreeGrafter"/>
</dbReference>
<evidence type="ECO:0000256" key="10">
    <source>
        <dbReference type="RuleBase" id="RU364125"/>
    </source>
</evidence>
<evidence type="ECO:0000256" key="6">
    <source>
        <dbReference type="ARBA" id="ARBA00022692"/>
    </source>
</evidence>
<keyword evidence="9 10" id="KW-0472">Membrane</keyword>
<gene>
    <name evidence="11" type="ORF">FE240_14965</name>
</gene>
<dbReference type="GO" id="GO:0009425">
    <property type="term" value="C:bacterial-type flagellum basal body"/>
    <property type="evidence" value="ECO:0007669"/>
    <property type="project" value="InterPro"/>
</dbReference>
<name>A0A5J6WXY4_9GAMM</name>
<dbReference type="AlphaFoldDB" id="A0A5J6WXY4"/>
<accession>A0A5J6WXY4</accession>
<keyword evidence="7 10" id="KW-0283">Flagellar rotation</keyword>
<comment type="function">
    <text evidence="1 10">Controls the rotational direction of flagella during chemotaxis.</text>
</comment>
<dbReference type="RefSeq" id="WP_193002035.1">
    <property type="nucleotide sequence ID" value="NZ_CP040449.1"/>
</dbReference>
<sequence>MKRILMVIVGVLVVAGLTLGGVYMMRDKISVMLGLSVPLVELSKTPLFKPLDKFVISLDSEDTTYYLVMESVLVTHRPDQLEQLDEYEPLMRNALVQYFSNRSNEAVRKELQDVGALQKALLAKLVTTLQGYGYDPVLDELLITKVVVQ</sequence>
<evidence type="ECO:0000256" key="5">
    <source>
        <dbReference type="ARBA" id="ARBA00022500"/>
    </source>
</evidence>
<dbReference type="Proteomes" id="UP000594034">
    <property type="component" value="Chromosome"/>
</dbReference>
<evidence type="ECO:0000256" key="9">
    <source>
        <dbReference type="ARBA" id="ARBA00023136"/>
    </source>
</evidence>
<organism evidence="11 12">
    <name type="scientific">Aeromonas simiae</name>
    <dbReference type="NCBI Taxonomy" id="218936"/>
    <lineage>
        <taxon>Bacteria</taxon>
        <taxon>Pseudomonadati</taxon>
        <taxon>Pseudomonadota</taxon>
        <taxon>Gammaproteobacteria</taxon>
        <taxon>Aeromonadales</taxon>
        <taxon>Aeromonadaceae</taxon>
        <taxon>Aeromonas</taxon>
    </lineage>
</organism>
<dbReference type="InterPro" id="IPR005503">
    <property type="entry name" value="FliL"/>
</dbReference>
<dbReference type="Pfam" id="PF03748">
    <property type="entry name" value="FliL"/>
    <property type="match status" value="1"/>
</dbReference>
<dbReference type="GO" id="GO:0005886">
    <property type="term" value="C:plasma membrane"/>
    <property type="evidence" value="ECO:0007669"/>
    <property type="project" value="UniProtKB-SubCell"/>
</dbReference>
<comment type="similarity">
    <text evidence="3 10">Belongs to the FliL family.</text>
</comment>
<dbReference type="EMBL" id="CP040449">
    <property type="protein sequence ID" value="QFI55872.1"/>
    <property type="molecule type" value="Genomic_DNA"/>
</dbReference>
<keyword evidence="8" id="KW-1133">Transmembrane helix</keyword>
<evidence type="ECO:0000256" key="3">
    <source>
        <dbReference type="ARBA" id="ARBA00008281"/>
    </source>
</evidence>
<reference evidence="11 12" key="1">
    <citation type="submission" date="2019-05" db="EMBL/GenBank/DDBJ databases">
        <title>OXA-830, a novel chromosomally encoded expanded-spectrum class D beta-lactamase in Aeromonas simiae.</title>
        <authorList>
            <person name="Zhou W."/>
            <person name="Chen Q."/>
        </authorList>
    </citation>
    <scope>NUCLEOTIDE SEQUENCE [LARGE SCALE GENOMIC DNA]</scope>
    <source>
        <strain evidence="11 12">A6</strain>
    </source>
</reference>
<comment type="subcellular location">
    <subcellularLocation>
        <location evidence="10">Cell inner membrane</location>
    </subcellularLocation>
    <subcellularLocation>
        <location evidence="2">Cell membrane</location>
        <topology evidence="2">Single-pass membrane protein</topology>
    </subcellularLocation>
</comment>
<keyword evidence="11" id="KW-0282">Flagellum</keyword>
<evidence type="ECO:0000256" key="2">
    <source>
        <dbReference type="ARBA" id="ARBA00004162"/>
    </source>
</evidence>
<evidence type="ECO:0000313" key="12">
    <source>
        <dbReference type="Proteomes" id="UP000594034"/>
    </source>
</evidence>
<evidence type="ECO:0000256" key="7">
    <source>
        <dbReference type="ARBA" id="ARBA00022779"/>
    </source>
</evidence>
<evidence type="ECO:0000256" key="1">
    <source>
        <dbReference type="ARBA" id="ARBA00002254"/>
    </source>
</evidence>
<keyword evidence="4" id="KW-1003">Cell membrane</keyword>
<proteinExistence type="inferred from homology"/>
<evidence type="ECO:0000256" key="8">
    <source>
        <dbReference type="ARBA" id="ARBA00022989"/>
    </source>
</evidence>
<evidence type="ECO:0000256" key="4">
    <source>
        <dbReference type="ARBA" id="ARBA00022475"/>
    </source>
</evidence>
<dbReference type="PANTHER" id="PTHR35091">
    <property type="entry name" value="FLAGELLAR PROTEIN FLIL"/>
    <property type="match status" value="1"/>
</dbReference>
<keyword evidence="12" id="KW-1185">Reference proteome</keyword>
<keyword evidence="11" id="KW-0966">Cell projection</keyword>